<feature type="transmembrane region" description="Helical" evidence="8">
    <location>
        <begin position="228"/>
        <end position="249"/>
    </location>
</feature>
<evidence type="ECO:0000256" key="1">
    <source>
        <dbReference type="ARBA" id="ARBA00004651"/>
    </source>
</evidence>
<dbReference type="PANTHER" id="PTHR22926:SF3">
    <property type="entry name" value="UNDECAPRENYL-PHOSPHATE ALPHA-N-ACETYLGLUCOSAMINYL 1-PHOSPHATE TRANSFERASE"/>
    <property type="match status" value="1"/>
</dbReference>
<sequence>MRVYLLLMLVAAAVTFLTTPFARWVALKTSAISAVRARDVHQVPTPRLGGLAMLIGIIVAVLLASQMPFLEGVFSARQAPQAWGIVGGAAIVCALGWADDKWDLDWITKLAGQVLAAGFMALQGVQLITMPIAGVTITSSRMSLVVTVLVIVIAMNAVNFVDGLDGLAAGIVAIGGTAFFLYTYGLTQQSTPDNYASLASLMLAVMVGVCVGFLPHNFHPAHIFMGDAGSMLIGLVMAGAAITVTGNIPPGIMTGAKALPAFIPLLLPVAVLMLPLLDMGLAVIRRLAAGKSPMAPDRMHLHHRMLALGHSHRRAVVILYVWTAVFAFSAAALVQWDWEIVLVWTTVFVVLALLATLGPLRHRGRFLDDDVAALSGPTPKVPVAVGAAATAGVDAGTGVLVQRVPAPSDPRRSAVHPSVAPKTKETIE</sequence>
<gene>
    <name evidence="9" type="ORF">ACFS27_06380</name>
</gene>
<keyword evidence="2" id="KW-1003">Cell membrane</keyword>
<evidence type="ECO:0000256" key="5">
    <source>
        <dbReference type="ARBA" id="ARBA00022989"/>
    </source>
</evidence>
<feature type="transmembrane region" description="Helical" evidence="8">
    <location>
        <begin position="142"/>
        <end position="160"/>
    </location>
</feature>
<evidence type="ECO:0000256" key="8">
    <source>
        <dbReference type="SAM" id="Phobius"/>
    </source>
</evidence>
<keyword evidence="6 8" id="KW-0472">Membrane</keyword>
<feature type="transmembrane region" description="Helical" evidence="8">
    <location>
        <begin position="167"/>
        <end position="184"/>
    </location>
</feature>
<dbReference type="InterPro" id="IPR000715">
    <property type="entry name" value="Glycosyl_transferase_4"/>
</dbReference>
<evidence type="ECO:0000313" key="10">
    <source>
        <dbReference type="Proteomes" id="UP001597479"/>
    </source>
</evidence>
<evidence type="ECO:0000313" key="9">
    <source>
        <dbReference type="EMBL" id="MFD2793169.1"/>
    </source>
</evidence>
<feature type="transmembrane region" description="Helical" evidence="8">
    <location>
        <begin position="81"/>
        <end position="98"/>
    </location>
</feature>
<evidence type="ECO:0000256" key="4">
    <source>
        <dbReference type="ARBA" id="ARBA00022692"/>
    </source>
</evidence>
<feature type="transmembrane region" description="Helical" evidence="8">
    <location>
        <begin position="340"/>
        <end position="360"/>
    </location>
</feature>
<keyword evidence="4 8" id="KW-0812">Transmembrane</keyword>
<evidence type="ECO:0000256" key="6">
    <source>
        <dbReference type="ARBA" id="ARBA00023136"/>
    </source>
</evidence>
<dbReference type="PANTHER" id="PTHR22926">
    <property type="entry name" value="PHOSPHO-N-ACETYLMURAMOYL-PENTAPEPTIDE-TRANSFERASE"/>
    <property type="match status" value="1"/>
</dbReference>
<feature type="transmembrane region" description="Helical" evidence="8">
    <location>
        <begin position="315"/>
        <end position="334"/>
    </location>
</feature>
<dbReference type="GO" id="GO:0016740">
    <property type="term" value="F:transferase activity"/>
    <property type="evidence" value="ECO:0007669"/>
    <property type="project" value="UniProtKB-KW"/>
</dbReference>
<comment type="caution">
    <text evidence="9">The sequence shown here is derived from an EMBL/GenBank/DDBJ whole genome shotgun (WGS) entry which is preliminary data.</text>
</comment>
<feature type="transmembrane region" description="Helical" evidence="8">
    <location>
        <begin position="110"/>
        <end position="130"/>
    </location>
</feature>
<evidence type="ECO:0000256" key="2">
    <source>
        <dbReference type="ARBA" id="ARBA00022475"/>
    </source>
</evidence>
<name>A0ABW5VQD9_9MICO</name>
<reference evidence="10" key="1">
    <citation type="journal article" date="2019" name="Int. J. Syst. Evol. Microbiol.">
        <title>The Global Catalogue of Microorganisms (GCM) 10K type strain sequencing project: providing services to taxonomists for standard genome sequencing and annotation.</title>
        <authorList>
            <consortium name="The Broad Institute Genomics Platform"/>
            <consortium name="The Broad Institute Genome Sequencing Center for Infectious Disease"/>
            <person name="Wu L."/>
            <person name="Ma J."/>
        </authorList>
    </citation>
    <scope>NUCLEOTIDE SEQUENCE [LARGE SCALE GENOMIC DNA]</scope>
    <source>
        <strain evidence="10">CCM 7044</strain>
    </source>
</reference>
<feature type="region of interest" description="Disordered" evidence="7">
    <location>
        <begin position="404"/>
        <end position="428"/>
    </location>
</feature>
<proteinExistence type="predicted"/>
<keyword evidence="3 9" id="KW-0808">Transferase</keyword>
<feature type="transmembrane region" description="Helical" evidence="8">
    <location>
        <begin position="48"/>
        <end position="69"/>
    </location>
</feature>
<dbReference type="EMBL" id="JBHUOG010000001">
    <property type="protein sequence ID" value="MFD2793169.1"/>
    <property type="molecule type" value="Genomic_DNA"/>
</dbReference>
<organism evidence="9 10">
    <name type="scientific">Promicromonospora vindobonensis</name>
    <dbReference type="NCBI Taxonomy" id="195748"/>
    <lineage>
        <taxon>Bacteria</taxon>
        <taxon>Bacillati</taxon>
        <taxon>Actinomycetota</taxon>
        <taxon>Actinomycetes</taxon>
        <taxon>Micrococcales</taxon>
        <taxon>Promicromonosporaceae</taxon>
        <taxon>Promicromonospora</taxon>
    </lineage>
</organism>
<dbReference type="RefSeq" id="WP_377181098.1">
    <property type="nucleotide sequence ID" value="NZ_JBHUOG010000001.1"/>
</dbReference>
<dbReference type="EC" id="2.7.8.-" evidence="9"/>
<accession>A0ABW5VQD9</accession>
<evidence type="ECO:0000256" key="7">
    <source>
        <dbReference type="SAM" id="MobiDB-lite"/>
    </source>
</evidence>
<feature type="transmembrane region" description="Helical" evidence="8">
    <location>
        <begin position="196"/>
        <end position="216"/>
    </location>
</feature>
<evidence type="ECO:0000256" key="3">
    <source>
        <dbReference type="ARBA" id="ARBA00022679"/>
    </source>
</evidence>
<feature type="transmembrane region" description="Helical" evidence="8">
    <location>
        <begin position="6"/>
        <end position="27"/>
    </location>
</feature>
<feature type="transmembrane region" description="Helical" evidence="8">
    <location>
        <begin position="261"/>
        <end position="284"/>
    </location>
</feature>
<keyword evidence="10" id="KW-1185">Reference proteome</keyword>
<dbReference type="CDD" id="cd06853">
    <property type="entry name" value="GT_WecA_like"/>
    <property type="match status" value="1"/>
</dbReference>
<keyword evidence="5 8" id="KW-1133">Transmembrane helix</keyword>
<protein>
    <submittedName>
        <fullName evidence="9">MraY family glycosyltransferase</fullName>
        <ecNumber evidence="9">2.7.8.-</ecNumber>
    </submittedName>
</protein>
<dbReference type="Proteomes" id="UP001597479">
    <property type="component" value="Unassembled WGS sequence"/>
</dbReference>
<dbReference type="Pfam" id="PF00953">
    <property type="entry name" value="Glycos_transf_4"/>
    <property type="match status" value="1"/>
</dbReference>
<comment type="subcellular location">
    <subcellularLocation>
        <location evidence="1">Cell membrane</location>
        <topology evidence="1">Multi-pass membrane protein</topology>
    </subcellularLocation>
</comment>